<dbReference type="InterPro" id="IPR000595">
    <property type="entry name" value="cNMP-bd_dom"/>
</dbReference>
<feature type="domain" description="Cyclic nucleotide-binding" evidence="1">
    <location>
        <begin position="32"/>
        <end position="118"/>
    </location>
</feature>
<evidence type="ECO:0000259" key="1">
    <source>
        <dbReference type="Pfam" id="PF00027"/>
    </source>
</evidence>
<organism evidence="2 3">
    <name type="scientific">Parvicella tangerina</name>
    <dbReference type="NCBI Taxonomy" id="2829795"/>
    <lineage>
        <taxon>Bacteria</taxon>
        <taxon>Pseudomonadati</taxon>
        <taxon>Bacteroidota</taxon>
        <taxon>Flavobacteriia</taxon>
        <taxon>Flavobacteriales</taxon>
        <taxon>Parvicellaceae</taxon>
        <taxon>Parvicella</taxon>
    </lineage>
</organism>
<gene>
    <name evidence="2" type="ORF">CRYO30217_03572</name>
</gene>
<dbReference type="Gene3D" id="2.60.120.10">
    <property type="entry name" value="Jelly Rolls"/>
    <property type="match status" value="1"/>
</dbReference>
<dbReference type="SUPFAM" id="SSF51206">
    <property type="entry name" value="cAMP-binding domain-like"/>
    <property type="match status" value="1"/>
</dbReference>
<evidence type="ECO:0000313" key="3">
    <source>
        <dbReference type="Proteomes" id="UP000683507"/>
    </source>
</evidence>
<evidence type="ECO:0000313" key="2">
    <source>
        <dbReference type="EMBL" id="CAG5087758.1"/>
    </source>
</evidence>
<dbReference type="RefSeq" id="WP_258543743.1">
    <property type="nucleotide sequence ID" value="NZ_OU015584.1"/>
</dbReference>
<dbReference type="KEGG" id="ptan:CRYO30217_03572"/>
<keyword evidence="3" id="KW-1185">Reference proteome</keyword>
<protein>
    <recommendedName>
        <fullName evidence="1">Cyclic nucleotide-binding domain-containing protein</fullName>
    </recommendedName>
</protein>
<reference evidence="2" key="1">
    <citation type="submission" date="2021-04" db="EMBL/GenBank/DDBJ databases">
        <authorList>
            <person name="Rodrigo-Torres L."/>
            <person name="Arahal R. D."/>
            <person name="Lucena T."/>
        </authorList>
    </citation>
    <scope>NUCLEOTIDE SEQUENCE</scope>
    <source>
        <strain evidence="2">AS29M-1</strain>
    </source>
</reference>
<dbReference type="AlphaFoldDB" id="A0A916JRR2"/>
<dbReference type="InterPro" id="IPR014710">
    <property type="entry name" value="RmlC-like_jellyroll"/>
</dbReference>
<proteinExistence type="predicted"/>
<name>A0A916JRR2_9FLAO</name>
<accession>A0A916JRR2</accession>
<dbReference type="EMBL" id="OU015584">
    <property type="protein sequence ID" value="CAG5087758.1"/>
    <property type="molecule type" value="Genomic_DNA"/>
</dbReference>
<dbReference type="InterPro" id="IPR018490">
    <property type="entry name" value="cNMP-bd_dom_sf"/>
</dbReference>
<dbReference type="Pfam" id="PF00027">
    <property type="entry name" value="cNMP_binding"/>
    <property type="match status" value="1"/>
</dbReference>
<dbReference type="Proteomes" id="UP000683507">
    <property type="component" value="Chromosome"/>
</dbReference>
<sequence>MSNFKIFKDWLTQVSFLTDQDCSLFEPYLKTKTIKAKEHFLVEGKICRETGFLNQGCFRTYYLNEGKEINTRFIFEHEFVTDYDSFLQEKPSRYFIQALENTEIVSFNLKALQNAYNQSKNWERFGRIMAEQSYKMTTERVESFLFLDGEQRYLDLLNNQPHLLDRIPLYHIASYLGLERESLSRLRKKIVHQQRL</sequence>